<dbReference type="InterPro" id="IPR029055">
    <property type="entry name" value="Ntn_hydrolases_N"/>
</dbReference>
<dbReference type="GO" id="GO:0016740">
    <property type="term" value="F:transferase activity"/>
    <property type="evidence" value="ECO:0007669"/>
    <property type="project" value="UniProtKB-KW"/>
</dbReference>
<comment type="caution">
    <text evidence="2">The sequence shown here is derived from an EMBL/GenBank/DDBJ whole genome shotgun (WGS) entry which is preliminary data.</text>
</comment>
<dbReference type="PROSITE" id="PS51278">
    <property type="entry name" value="GATASE_TYPE_2"/>
    <property type="match status" value="1"/>
</dbReference>
<dbReference type="GO" id="GO:0006751">
    <property type="term" value="P:glutathione catabolic process"/>
    <property type="evidence" value="ECO:0007669"/>
    <property type="project" value="TreeGrafter"/>
</dbReference>
<keyword evidence="2" id="KW-0315">Glutamine amidotransferase</keyword>
<dbReference type="GeneID" id="43606232"/>
<dbReference type="RefSeq" id="XP_031881026.1">
    <property type="nucleotide sequence ID" value="XM_032022035.1"/>
</dbReference>
<keyword evidence="2" id="KW-0808">Transferase</keyword>
<name>A0A7J6JLD2_COLFN</name>
<dbReference type="CDD" id="cd01908">
    <property type="entry name" value="YafJ"/>
    <property type="match status" value="1"/>
</dbReference>
<dbReference type="InterPro" id="IPR052373">
    <property type="entry name" value="Gamma-glu_amide_hydrolase"/>
</dbReference>
<dbReference type="PANTHER" id="PTHR43187:SF1">
    <property type="entry name" value="GLUTAMINE AMIDOTRANSFERASE DUG3-RELATED"/>
    <property type="match status" value="1"/>
</dbReference>
<evidence type="ECO:0000259" key="1">
    <source>
        <dbReference type="PROSITE" id="PS51278"/>
    </source>
</evidence>
<dbReference type="InterPro" id="IPR017932">
    <property type="entry name" value="GATase_2_dom"/>
</dbReference>
<dbReference type="GO" id="GO:0005737">
    <property type="term" value="C:cytoplasm"/>
    <property type="evidence" value="ECO:0007669"/>
    <property type="project" value="TreeGrafter"/>
</dbReference>
<evidence type="ECO:0000313" key="3">
    <source>
        <dbReference type="Proteomes" id="UP000011096"/>
    </source>
</evidence>
<dbReference type="PANTHER" id="PTHR43187">
    <property type="entry name" value="GLUTAMINE AMIDOTRANSFERASE DUG3-RELATED"/>
    <property type="match status" value="1"/>
</dbReference>
<evidence type="ECO:0000313" key="2">
    <source>
        <dbReference type="EMBL" id="KAF4490114.1"/>
    </source>
</evidence>
<dbReference type="OrthoDB" id="444432at2759"/>
<dbReference type="SUPFAM" id="SSF56235">
    <property type="entry name" value="N-terminal nucleophile aminohydrolases (Ntn hydrolases)"/>
    <property type="match status" value="1"/>
</dbReference>
<dbReference type="AlphaFoldDB" id="A0A7J6JLD2"/>
<dbReference type="Proteomes" id="UP000011096">
    <property type="component" value="Unassembled WGS sequence"/>
</dbReference>
<protein>
    <submittedName>
        <fullName evidence="2">Putative glutamine amidotransferase DUG3</fullName>
    </submittedName>
</protein>
<keyword evidence="3" id="KW-1185">Reference proteome</keyword>
<dbReference type="Gene3D" id="3.60.20.10">
    <property type="entry name" value="Glutamine Phosphoribosylpyrophosphate, subunit 1, domain 1"/>
    <property type="match status" value="1"/>
</dbReference>
<reference evidence="2 3" key="2">
    <citation type="submission" date="2020-04" db="EMBL/GenBank/DDBJ databases">
        <title>Genome sequencing and assembly of multiple isolates from the Colletotrichum gloeosporioides species complex.</title>
        <authorList>
            <person name="Gan P."/>
            <person name="Shirasu K."/>
        </authorList>
    </citation>
    <scope>NUCLEOTIDE SEQUENCE [LARGE SCALE GENOMIC DNA]</scope>
    <source>
        <strain evidence="2 3">Nara gc5</strain>
    </source>
</reference>
<organism evidence="2 3">
    <name type="scientific">Colletotrichum fructicola (strain Nara gc5)</name>
    <name type="common">Anthracnose fungus</name>
    <name type="synonym">Colletotrichum gloeosporioides (strain Nara gc5)</name>
    <dbReference type="NCBI Taxonomy" id="1213859"/>
    <lineage>
        <taxon>Eukaryota</taxon>
        <taxon>Fungi</taxon>
        <taxon>Dikarya</taxon>
        <taxon>Ascomycota</taxon>
        <taxon>Pezizomycotina</taxon>
        <taxon>Sordariomycetes</taxon>
        <taxon>Hypocreomycetidae</taxon>
        <taxon>Glomerellales</taxon>
        <taxon>Glomerellaceae</taxon>
        <taxon>Colletotrichum</taxon>
        <taxon>Colletotrichum gloeosporioides species complex</taxon>
    </lineage>
</organism>
<dbReference type="GO" id="GO:0061672">
    <property type="term" value="C:glutathione hydrolase complex"/>
    <property type="evidence" value="ECO:0007669"/>
    <property type="project" value="TreeGrafter"/>
</dbReference>
<accession>A0A7J6JLD2</accession>
<feature type="domain" description="Glutamine amidotransferase type-2" evidence="1">
    <location>
        <begin position="2"/>
        <end position="335"/>
    </location>
</feature>
<reference evidence="2 3" key="1">
    <citation type="submission" date="2012-08" db="EMBL/GenBank/DDBJ databases">
        <authorList>
            <person name="Gan P.H.P."/>
            <person name="Ikeda K."/>
            <person name="Irieda H."/>
            <person name="Narusaka M."/>
            <person name="O'Connell R.J."/>
            <person name="Narusaka Y."/>
            <person name="Takano Y."/>
            <person name="Kubo Y."/>
            <person name="Shirasu K."/>
        </authorList>
    </citation>
    <scope>NUCLEOTIDE SEQUENCE [LARGE SCALE GENOMIC DNA]</scope>
    <source>
        <strain evidence="2 3">Nara gc5</strain>
    </source>
</reference>
<dbReference type="GO" id="GO:0008242">
    <property type="term" value="F:omega peptidase activity"/>
    <property type="evidence" value="ECO:0007669"/>
    <property type="project" value="TreeGrafter"/>
</dbReference>
<sequence>MCRWFAYLGDEPQLLEDLILRPRHAVVKQVDEHFLPSGHTSFDPQKSMAVSAASDTGSPNAFSNMDGFGVGWFSTVEREFATGEHGRGKELLRPIVYTNIRPPMNDLVLQSIARGTSTTAIIAHVRAAPGLTPVVQTNCHPFTFGRHLFAHNGIVGAFASIRTPLLQYLPLRYQTAILGTTDAEHLGALYMFMLCGEEGGWTSLYGVHQLAEAMRKTIVMVENMQKEFAGNSKVENTLNLVINSGSEMVALRYASPAGVEAPSLYYSMKAGSTMNRKYTGHPDDTKGDGSLDEERGLYAKDDHGRHAIVASEPSTLNQDEWDLVEPSQMVLVDENIRLKVVNM</sequence>
<dbReference type="EMBL" id="ANPB02000002">
    <property type="protein sequence ID" value="KAF4490114.1"/>
    <property type="molecule type" value="Genomic_DNA"/>
</dbReference>
<gene>
    <name evidence="2" type="primary">DUG3-1</name>
    <name evidence="2" type="ORF">CGGC5_v004583</name>
</gene>
<dbReference type="InParanoid" id="A0A7J6JLD2"/>
<proteinExistence type="predicted"/>